<evidence type="ECO:0000313" key="1">
    <source>
        <dbReference type="EMBL" id="CAF1328108.1"/>
    </source>
</evidence>
<dbReference type="EMBL" id="CAJNOK010048472">
    <property type="protein sequence ID" value="CAF1592090.1"/>
    <property type="molecule type" value="Genomic_DNA"/>
</dbReference>
<dbReference type="OrthoDB" id="10042966at2759"/>
<dbReference type="AlphaFoldDB" id="A0A815FNN5"/>
<evidence type="ECO:0000313" key="3">
    <source>
        <dbReference type="EMBL" id="CAF4179378.1"/>
    </source>
</evidence>
<organism evidence="1 5">
    <name type="scientific">Didymodactylos carnosus</name>
    <dbReference type="NCBI Taxonomy" id="1234261"/>
    <lineage>
        <taxon>Eukaryota</taxon>
        <taxon>Metazoa</taxon>
        <taxon>Spiralia</taxon>
        <taxon>Gnathifera</taxon>
        <taxon>Rotifera</taxon>
        <taxon>Eurotatoria</taxon>
        <taxon>Bdelloidea</taxon>
        <taxon>Philodinida</taxon>
        <taxon>Philodinidae</taxon>
        <taxon>Didymodactylos</taxon>
    </lineage>
</organism>
<dbReference type="EMBL" id="CAJOBC010051503">
    <property type="protein sequence ID" value="CAF4179378.1"/>
    <property type="molecule type" value="Genomic_DNA"/>
</dbReference>
<protein>
    <submittedName>
        <fullName evidence="1">Uncharacterized protein</fullName>
    </submittedName>
</protein>
<evidence type="ECO:0000313" key="2">
    <source>
        <dbReference type="EMBL" id="CAF1592090.1"/>
    </source>
</evidence>
<dbReference type="Proteomes" id="UP000681722">
    <property type="component" value="Unassembled WGS sequence"/>
</dbReference>
<evidence type="ECO:0000313" key="5">
    <source>
        <dbReference type="Proteomes" id="UP000663829"/>
    </source>
</evidence>
<sequence>MASGNNDQNNLSEWTDLKFIWLDTFVRVARLKFTELIDPEKWTFFDKEDACIAYIQSAECKTKPVFLVSSGRLGQYVVPKVHDLPQFYAAYIHCADIERNTVWSQTYNKVKGVYYDDEKEIFPKLAKDVSELYVNMGDKYLAANKRPLAISCYCTALEKRDFVKDDPSFQPFVDRLTYKMK</sequence>
<dbReference type="Proteomes" id="UP000682733">
    <property type="component" value="Unassembled WGS sequence"/>
</dbReference>
<accession>A0A815FNN5</accession>
<keyword evidence="5" id="KW-1185">Reference proteome</keyword>
<comment type="caution">
    <text evidence="1">The sequence shown here is derived from an EMBL/GenBank/DDBJ whole genome shotgun (WGS) entry which is preliminary data.</text>
</comment>
<proteinExistence type="predicted"/>
<evidence type="ECO:0000313" key="4">
    <source>
        <dbReference type="EMBL" id="CAF4396668.1"/>
    </source>
</evidence>
<gene>
    <name evidence="1" type="ORF">GPM918_LOCUS29808</name>
    <name evidence="2" type="ORF">OVA965_LOCUS41612</name>
    <name evidence="3" type="ORF">SRO942_LOCUS30402</name>
    <name evidence="4" type="ORF">TMI583_LOCUS43304</name>
</gene>
<reference evidence="1" key="1">
    <citation type="submission" date="2021-02" db="EMBL/GenBank/DDBJ databases">
        <authorList>
            <person name="Nowell W R."/>
        </authorList>
    </citation>
    <scope>NUCLEOTIDE SEQUENCE</scope>
</reference>
<dbReference type="EMBL" id="CAJOBA010071934">
    <property type="protein sequence ID" value="CAF4396668.1"/>
    <property type="molecule type" value="Genomic_DNA"/>
</dbReference>
<dbReference type="EMBL" id="CAJNOQ010013752">
    <property type="protein sequence ID" value="CAF1328108.1"/>
    <property type="molecule type" value="Genomic_DNA"/>
</dbReference>
<name>A0A815FNN5_9BILA</name>
<dbReference type="Proteomes" id="UP000663829">
    <property type="component" value="Unassembled WGS sequence"/>
</dbReference>
<dbReference type="Proteomes" id="UP000677228">
    <property type="component" value="Unassembled WGS sequence"/>
</dbReference>